<organism evidence="2 3">
    <name type="scientific">Psychrosphaera aquimarina</name>
    <dbReference type="NCBI Taxonomy" id="2044854"/>
    <lineage>
        <taxon>Bacteria</taxon>
        <taxon>Pseudomonadati</taxon>
        <taxon>Pseudomonadota</taxon>
        <taxon>Gammaproteobacteria</taxon>
        <taxon>Alteromonadales</taxon>
        <taxon>Pseudoalteromonadaceae</taxon>
        <taxon>Psychrosphaera</taxon>
    </lineage>
</organism>
<evidence type="ECO:0000313" key="3">
    <source>
        <dbReference type="Proteomes" id="UP001257914"/>
    </source>
</evidence>
<dbReference type="Proteomes" id="UP001257914">
    <property type="component" value="Unassembled WGS sequence"/>
</dbReference>
<feature type="region of interest" description="Disordered" evidence="1">
    <location>
        <begin position="1"/>
        <end position="60"/>
    </location>
</feature>
<name>A0ABU3QXH6_9GAMM</name>
<keyword evidence="3" id="KW-1185">Reference proteome</keyword>
<comment type="caution">
    <text evidence="2">The sequence shown here is derived from an EMBL/GenBank/DDBJ whole genome shotgun (WGS) entry which is preliminary data.</text>
</comment>
<protein>
    <submittedName>
        <fullName evidence="2">Uncharacterized protein</fullName>
    </submittedName>
</protein>
<dbReference type="RefSeq" id="WP_216055930.1">
    <property type="nucleotide sequence ID" value="NZ_JAWCUA010000001.1"/>
</dbReference>
<feature type="compositionally biased region" description="Basic and acidic residues" evidence="1">
    <location>
        <begin position="38"/>
        <end position="50"/>
    </location>
</feature>
<gene>
    <name evidence="2" type="ORF">RT723_02680</name>
</gene>
<evidence type="ECO:0000313" key="2">
    <source>
        <dbReference type="EMBL" id="MDU0111927.1"/>
    </source>
</evidence>
<feature type="compositionally biased region" description="Low complexity" evidence="1">
    <location>
        <begin position="1"/>
        <end position="16"/>
    </location>
</feature>
<dbReference type="EMBL" id="JAWCUA010000001">
    <property type="protein sequence ID" value="MDU0111927.1"/>
    <property type="molecule type" value="Genomic_DNA"/>
</dbReference>
<reference evidence="2 3" key="1">
    <citation type="submission" date="2023-10" db="EMBL/GenBank/DDBJ databases">
        <title>Psychrosphaera aquimaarina strain SW33 isolated from seawater.</title>
        <authorList>
            <person name="Bayburt H."/>
            <person name="Kim J.M."/>
            <person name="Choi B.J."/>
            <person name="Jeon C.O."/>
        </authorList>
    </citation>
    <scope>NUCLEOTIDE SEQUENCE [LARGE SCALE GENOMIC DNA]</scope>
    <source>
        <strain evidence="2 3">KCTC 52743</strain>
    </source>
</reference>
<evidence type="ECO:0000256" key="1">
    <source>
        <dbReference type="SAM" id="MobiDB-lite"/>
    </source>
</evidence>
<proteinExistence type="predicted"/>
<feature type="compositionally biased region" description="Polar residues" evidence="1">
    <location>
        <begin position="27"/>
        <end position="37"/>
    </location>
</feature>
<accession>A0ABU3QXH6</accession>
<sequence length="60" mass="6677">MNKPSNSSYKNSSNNSHQSYPGDGFKSNRNTSQTLDTEQNKLYEKVDTDGAHSGYVLGYN</sequence>